<evidence type="ECO:0000313" key="1">
    <source>
        <dbReference type="EMBL" id="PZR17273.1"/>
    </source>
</evidence>
<proteinExistence type="predicted"/>
<sequence length="66" mass="7102">MRTIAPAIPRCPPQLHTLPGKGKKHPIPRCPPVLIGINLAPGKAGKTVGENVRDLFESITRTKAKI</sequence>
<evidence type="ECO:0000313" key="2">
    <source>
        <dbReference type="Proteomes" id="UP000249061"/>
    </source>
</evidence>
<reference evidence="1 2" key="1">
    <citation type="submission" date="2017-08" db="EMBL/GenBank/DDBJ databases">
        <title>Infants hospitalized years apart are colonized by the same room-sourced microbial strains.</title>
        <authorList>
            <person name="Brooks B."/>
            <person name="Olm M.R."/>
            <person name="Firek B.A."/>
            <person name="Baker R."/>
            <person name="Thomas B.C."/>
            <person name="Morowitz M.J."/>
            <person name="Banfield J.F."/>
        </authorList>
    </citation>
    <scope>NUCLEOTIDE SEQUENCE [LARGE SCALE GENOMIC DNA]</scope>
    <source>
        <strain evidence="1">S2_003_000_R2_14</strain>
    </source>
</reference>
<dbReference type="AlphaFoldDB" id="A0A2W5TVI8"/>
<comment type="caution">
    <text evidence="1">The sequence shown here is derived from an EMBL/GenBank/DDBJ whole genome shotgun (WGS) entry which is preliminary data.</text>
</comment>
<protein>
    <submittedName>
        <fullName evidence="1">Uncharacterized protein</fullName>
    </submittedName>
</protein>
<name>A0A2W5TVI8_9BACT</name>
<accession>A0A2W5TVI8</accession>
<gene>
    <name evidence="1" type="ORF">DI536_02810</name>
</gene>
<dbReference type="Proteomes" id="UP000249061">
    <property type="component" value="Unassembled WGS sequence"/>
</dbReference>
<organism evidence="1 2">
    <name type="scientific">Archangium gephyra</name>
    <dbReference type="NCBI Taxonomy" id="48"/>
    <lineage>
        <taxon>Bacteria</taxon>
        <taxon>Pseudomonadati</taxon>
        <taxon>Myxococcota</taxon>
        <taxon>Myxococcia</taxon>
        <taxon>Myxococcales</taxon>
        <taxon>Cystobacterineae</taxon>
        <taxon>Archangiaceae</taxon>
        <taxon>Archangium</taxon>
    </lineage>
</organism>
<dbReference type="EMBL" id="QFQP01000002">
    <property type="protein sequence ID" value="PZR17273.1"/>
    <property type="molecule type" value="Genomic_DNA"/>
</dbReference>